<proteinExistence type="predicted"/>
<gene>
    <name evidence="1" type="ORF">MBHS_00020</name>
</gene>
<evidence type="ECO:0000313" key="1">
    <source>
        <dbReference type="EMBL" id="SEH04175.1"/>
    </source>
</evidence>
<accession>A0A1H6F579</accession>
<dbReference type="AlphaFoldDB" id="A0A1H6F579"/>
<dbReference type="Proteomes" id="UP000236724">
    <property type="component" value="Unassembled WGS sequence"/>
</dbReference>
<keyword evidence="2" id="KW-1185">Reference proteome</keyword>
<evidence type="ECO:0000313" key="2">
    <source>
        <dbReference type="Proteomes" id="UP000236724"/>
    </source>
</evidence>
<protein>
    <submittedName>
        <fullName evidence="1">Uncharacterized protein</fullName>
    </submittedName>
</protein>
<sequence>MMNDPFGIGSEKFIDTLHQSFAKGDGVLGQLRKRFV</sequence>
<dbReference type="EMBL" id="FMSV02000007">
    <property type="protein sequence ID" value="SEH04175.1"/>
    <property type="molecule type" value="Genomic_DNA"/>
</dbReference>
<name>A0A1H6F579_9GAMM</name>
<organism evidence="1 2">
    <name type="scientific">Candidatus Venteria ishoeyi</name>
    <dbReference type="NCBI Taxonomy" id="1899563"/>
    <lineage>
        <taxon>Bacteria</taxon>
        <taxon>Pseudomonadati</taxon>
        <taxon>Pseudomonadota</taxon>
        <taxon>Gammaproteobacteria</taxon>
        <taxon>Thiotrichales</taxon>
        <taxon>Thiotrichaceae</taxon>
        <taxon>Venteria</taxon>
    </lineage>
</organism>
<reference evidence="1 2" key="1">
    <citation type="submission" date="2016-10" db="EMBL/GenBank/DDBJ databases">
        <authorList>
            <person name="de Groot N.N."/>
        </authorList>
    </citation>
    <scope>NUCLEOTIDE SEQUENCE [LARGE SCALE GENOMIC DNA]</scope>
    <source>
        <strain evidence="1">MBHS1</strain>
    </source>
</reference>